<comment type="caution">
    <text evidence="2">The sequence shown here is derived from an EMBL/GenBank/DDBJ whole genome shotgun (WGS) entry which is preliminary data.</text>
</comment>
<dbReference type="OrthoDB" id="3381875at2"/>
<proteinExistence type="predicted"/>
<dbReference type="AlphaFoldDB" id="A0A420F5E8"/>
<evidence type="ECO:0000313" key="3">
    <source>
        <dbReference type="Proteomes" id="UP000285744"/>
    </source>
</evidence>
<protein>
    <submittedName>
        <fullName evidence="2">Uncharacterized protein</fullName>
    </submittedName>
</protein>
<name>A0A420F5E8_9ACTN</name>
<evidence type="ECO:0000313" key="2">
    <source>
        <dbReference type="EMBL" id="RKF28141.1"/>
    </source>
</evidence>
<feature type="region of interest" description="Disordered" evidence="1">
    <location>
        <begin position="124"/>
        <end position="152"/>
    </location>
</feature>
<sequence>MIPEEDRPAAWLNGYGSIDADIRQLREFADRLAAEVERHYAPHLSYIAEDVTAPLPNPCDAFIELVHFLQAHHETQQASVDMVWGVCGATGRLAAAAGTVADRYAGSDAFSAARIVDVEQALASPGTATPAGPPSVVLRDPTGPDAGPVVLP</sequence>
<evidence type="ECO:0000256" key="1">
    <source>
        <dbReference type="SAM" id="MobiDB-lite"/>
    </source>
</evidence>
<reference evidence="2 3" key="1">
    <citation type="journal article" date="2018" name="Int. J. Syst. Evol. Microbiol.">
        <title>Micromonospora globbae sp. nov., an endophytic actinomycete isolated from roots of Globba winitii C. H. Wright.</title>
        <authorList>
            <person name="Kuncharoen N."/>
            <person name="Pittayakhajonwut P."/>
            <person name="Tanasupawat S."/>
        </authorList>
    </citation>
    <scope>NUCLEOTIDE SEQUENCE [LARGE SCALE GENOMIC DNA]</scope>
    <source>
        <strain evidence="2 3">WPS1-2</strain>
    </source>
</reference>
<dbReference type="Proteomes" id="UP000285744">
    <property type="component" value="Unassembled WGS sequence"/>
</dbReference>
<gene>
    <name evidence="2" type="ORF">D7I43_07340</name>
</gene>
<dbReference type="EMBL" id="RAQQ01000004">
    <property type="protein sequence ID" value="RKF28141.1"/>
    <property type="molecule type" value="Genomic_DNA"/>
</dbReference>
<organism evidence="2 3">
    <name type="scientific">Micromonospora globbae</name>
    <dbReference type="NCBI Taxonomy" id="1894969"/>
    <lineage>
        <taxon>Bacteria</taxon>
        <taxon>Bacillati</taxon>
        <taxon>Actinomycetota</taxon>
        <taxon>Actinomycetes</taxon>
        <taxon>Micromonosporales</taxon>
        <taxon>Micromonosporaceae</taxon>
        <taxon>Micromonospora</taxon>
    </lineage>
</organism>
<dbReference type="RefSeq" id="WP_120327631.1">
    <property type="nucleotide sequence ID" value="NZ_JBFANR010000153.1"/>
</dbReference>
<accession>A0A420F5E8</accession>